<feature type="domain" description="Serine-threonine/tyrosine-protein kinase catalytic" evidence="2">
    <location>
        <begin position="49"/>
        <end position="84"/>
    </location>
</feature>
<evidence type="ECO:0000313" key="3">
    <source>
        <dbReference type="EMBL" id="CAI8035541.1"/>
    </source>
</evidence>
<gene>
    <name evidence="3" type="ORF">GBAR_LOCUS19927</name>
</gene>
<feature type="binding site" evidence="1">
    <location>
        <position position="78"/>
    </location>
    <ligand>
        <name>ATP</name>
        <dbReference type="ChEBI" id="CHEBI:30616"/>
    </ligand>
</feature>
<name>A0AA35SVJ6_GEOBA</name>
<evidence type="ECO:0000256" key="1">
    <source>
        <dbReference type="PROSITE-ProRule" id="PRU10141"/>
    </source>
</evidence>
<evidence type="ECO:0000259" key="2">
    <source>
        <dbReference type="Pfam" id="PF07714"/>
    </source>
</evidence>
<feature type="non-terminal residue" evidence="3">
    <location>
        <position position="86"/>
    </location>
</feature>
<dbReference type="GO" id="GO:0005524">
    <property type="term" value="F:ATP binding"/>
    <property type="evidence" value="ECO:0007669"/>
    <property type="project" value="UniProtKB-UniRule"/>
</dbReference>
<comment type="caution">
    <text evidence="3">The sequence shown here is derived from an EMBL/GenBank/DDBJ whole genome shotgun (WGS) entry which is preliminary data.</text>
</comment>
<dbReference type="InterPro" id="IPR017441">
    <property type="entry name" value="Protein_kinase_ATP_BS"/>
</dbReference>
<keyword evidence="1" id="KW-0067">ATP-binding</keyword>
<dbReference type="Proteomes" id="UP001174909">
    <property type="component" value="Unassembled WGS sequence"/>
</dbReference>
<keyword evidence="4" id="KW-1185">Reference proteome</keyword>
<dbReference type="Pfam" id="PF07714">
    <property type="entry name" value="PK_Tyr_Ser-Thr"/>
    <property type="match status" value="1"/>
</dbReference>
<dbReference type="InterPro" id="IPR011009">
    <property type="entry name" value="Kinase-like_dom_sf"/>
</dbReference>
<dbReference type="Gene3D" id="3.30.200.20">
    <property type="entry name" value="Phosphorylase Kinase, domain 1"/>
    <property type="match status" value="1"/>
</dbReference>
<dbReference type="EMBL" id="CASHTH010002808">
    <property type="protein sequence ID" value="CAI8035541.1"/>
    <property type="molecule type" value="Genomic_DNA"/>
</dbReference>
<dbReference type="GO" id="GO:0004672">
    <property type="term" value="F:protein kinase activity"/>
    <property type="evidence" value="ECO:0007669"/>
    <property type="project" value="InterPro"/>
</dbReference>
<dbReference type="AlphaFoldDB" id="A0AA35SVJ6"/>
<evidence type="ECO:0000313" key="4">
    <source>
        <dbReference type="Proteomes" id="UP001174909"/>
    </source>
</evidence>
<dbReference type="PROSITE" id="PS00107">
    <property type="entry name" value="PROTEIN_KINASE_ATP"/>
    <property type="match status" value="1"/>
</dbReference>
<keyword evidence="1" id="KW-0547">Nucleotide-binding</keyword>
<dbReference type="InterPro" id="IPR001245">
    <property type="entry name" value="Ser-Thr/Tyr_kinase_cat_dom"/>
</dbReference>
<proteinExistence type="predicted"/>
<sequence>MPSDEESYSNLEFFEHDPVFWAPASTTLDLYEQLFIKRYREINRNQICIVEQIGSGQFGMVSRGEWVYSGESMQIAVKTLKKQAGE</sequence>
<dbReference type="SUPFAM" id="SSF56112">
    <property type="entry name" value="Protein kinase-like (PK-like)"/>
    <property type="match status" value="1"/>
</dbReference>
<reference evidence="3" key="1">
    <citation type="submission" date="2023-03" db="EMBL/GenBank/DDBJ databases">
        <authorList>
            <person name="Steffen K."/>
            <person name="Cardenas P."/>
        </authorList>
    </citation>
    <scope>NUCLEOTIDE SEQUENCE</scope>
</reference>
<organism evidence="3 4">
    <name type="scientific">Geodia barretti</name>
    <name type="common">Barrett's horny sponge</name>
    <dbReference type="NCBI Taxonomy" id="519541"/>
    <lineage>
        <taxon>Eukaryota</taxon>
        <taxon>Metazoa</taxon>
        <taxon>Porifera</taxon>
        <taxon>Demospongiae</taxon>
        <taxon>Heteroscleromorpha</taxon>
        <taxon>Tetractinellida</taxon>
        <taxon>Astrophorina</taxon>
        <taxon>Geodiidae</taxon>
        <taxon>Geodia</taxon>
    </lineage>
</organism>
<protein>
    <recommendedName>
        <fullName evidence="2">Serine-threonine/tyrosine-protein kinase catalytic domain-containing protein</fullName>
    </recommendedName>
</protein>
<accession>A0AA35SVJ6</accession>